<dbReference type="GeneID" id="34518308"/>
<accession>W6MT02</accession>
<dbReference type="EMBL" id="HG793125">
    <property type="protein sequence ID" value="CDK24905.1"/>
    <property type="molecule type" value="Genomic_DNA"/>
</dbReference>
<proteinExistence type="inferred from homology"/>
<evidence type="ECO:0000256" key="1">
    <source>
        <dbReference type="ARBA" id="ARBA00004479"/>
    </source>
</evidence>
<comment type="similarity">
    <text evidence="8">Belongs to the MTC6 family.</text>
</comment>
<organism evidence="12 13">
    <name type="scientific">Kuraishia capsulata CBS 1993</name>
    <dbReference type="NCBI Taxonomy" id="1382522"/>
    <lineage>
        <taxon>Eukaryota</taxon>
        <taxon>Fungi</taxon>
        <taxon>Dikarya</taxon>
        <taxon>Ascomycota</taxon>
        <taxon>Saccharomycotina</taxon>
        <taxon>Pichiomycetes</taxon>
        <taxon>Pichiales</taxon>
        <taxon>Pichiaceae</taxon>
        <taxon>Kuraishia</taxon>
    </lineage>
</organism>
<dbReference type="GO" id="GO:0016020">
    <property type="term" value="C:membrane"/>
    <property type="evidence" value="ECO:0007669"/>
    <property type="project" value="UniProtKB-SubCell"/>
</dbReference>
<dbReference type="InterPro" id="IPR051008">
    <property type="entry name" value="Telomere_Capping_Maintenance"/>
</dbReference>
<gene>
    <name evidence="12" type="ORF">KUCA_T00000872001</name>
</gene>
<reference evidence="12" key="2">
    <citation type="submission" date="2014-02" db="EMBL/GenBank/DDBJ databases">
        <title>Complete DNA sequence of /Kuraishia capsulata/ illustrates novel genomic features among budding yeasts (/Saccharomycotina/).</title>
        <authorList>
            <person name="Morales L."/>
            <person name="Noel B."/>
            <person name="Porcel B."/>
            <person name="Marcet-Houben M."/>
            <person name="Hullo M-F."/>
            <person name="Sacerdot C."/>
            <person name="Tekaia F."/>
            <person name="Leh-Louis V."/>
            <person name="Despons L."/>
            <person name="Khanna V."/>
            <person name="Aury J-M."/>
            <person name="Barbe V."/>
            <person name="Couloux A."/>
            <person name="Labadie K."/>
            <person name="Pelletier E."/>
            <person name="Souciet J-L."/>
            <person name="Boekhout T."/>
            <person name="Gabaldon T."/>
            <person name="Wincker P."/>
            <person name="Dujon B."/>
        </authorList>
    </citation>
    <scope>NUCLEOTIDE SEQUENCE</scope>
    <source>
        <strain evidence="12">CBS 1993</strain>
    </source>
</reference>
<evidence type="ECO:0000256" key="5">
    <source>
        <dbReference type="ARBA" id="ARBA00023136"/>
    </source>
</evidence>
<dbReference type="Proteomes" id="UP000019384">
    <property type="component" value="Unassembled WGS sequence"/>
</dbReference>
<dbReference type="PANTHER" id="PTHR35518:SF2">
    <property type="entry name" value="MAINTENANCE OF TELOMERE CAPPING PROTEIN 6"/>
    <property type="match status" value="1"/>
</dbReference>
<keyword evidence="5 10" id="KW-0472">Membrane</keyword>
<keyword evidence="2 10" id="KW-0812">Transmembrane</keyword>
<evidence type="ECO:0000259" key="11">
    <source>
        <dbReference type="Pfam" id="PF25506"/>
    </source>
</evidence>
<comment type="subcellular location">
    <subcellularLocation>
        <location evidence="1">Membrane</location>
        <topology evidence="1">Single-pass type I membrane protein</topology>
    </subcellularLocation>
</comment>
<evidence type="ECO:0000256" key="6">
    <source>
        <dbReference type="ARBA" id="ARBA00023180"/>
    </source>
</evidence>
<evidence type="ECO:0000313" key="12">
    <source>
        <dbReference type="EMBL" id="CDK24905.1"/>
    </source>
</evidence>
<name>W6MT02_9ASCO</name>
<dbReference type="OrthoDB" id="5573651at2759"/>
<protein>
    <recommendedName>
        <fullName evidence="9">Maintenance of telomere capping protein 6</fullName>
    </recommendedName>
</protein>
<evidence type="ECO:0000313" key="13">
    <source>
        <dbReference type="Proteomes" id="UP000019384"/>
    </source>
</evidence>
<reference evidence="12" key="1">
    <citation type="submission" date="2013-12" db="EMBL/GenBank/DDBJ databases">
        <authorList>
            <person name="Genoscope - CEA"/>
        </authorList>
    </citation>
    <scope>NUCLEOTIDE SEQUENCE</scope>
    <source>
        <strain evidence="12">CBS 1993</strain>
    </source>
</reference>
<dbReference type="PANTHER" id="PTHR35518">
    <property type="entry name" value="MAINTENANCE OF TELOMOERE CAPPING"/>
    <property type="match status" value="1"/>
</dbReference>
<dbReference type="Pfam" id="PF25506">
    <property type="entry name" value="TIM-barrel_MTC6"/>
    <property type="match status" value="1"/>
</dbReference>
<keyword evidence="3" id="KW-0732">Signal</keyword>
<sequence length="568" mass="63715">MKCLSLGRSLTHRIEYISAAMQNIKPFFRQYWLVAFFWLLRGGLCNSEWPSLSATRATALRTQRDISKNISINEDVVIGARLSTLLWDVDGYQNSTLENVRNLLNVGVQALVLDVYLDESTLQWQLCPAPLPTNSDFNVSSLKYNGATYVCDRYLTLEGLLDVVKTFLIETDTNLSANLLDLVFVLRSIWPSSDPVSSALLESTNTSLTKAISSVGLGRLFLSSDVSPDARSNYDFPTLDNFLFSENKRVLPVIISDYLSSNTSYEISDDESAFFVKGKNTNVAFEHFGDLECQGRVSESEVEDTLNYQFRFAYDDESSPFSTDDFKSTQLCGFTPILASPIQPLEDISSFLDYSFWSWAPAEPRNLTSLQKSVNSTQTDVSSSSDLYISNCAVATSDGWKATNCYAKHYAACRNDTDPYDWYIETSSKMTYFEATGLSQGNLNDVDNICHDGAKFSCPRDAFQQAALLQVIEAKFGDEEVPVWIDMNSISSMNCWVTGGSNAACTYQKIVSKSVFSQMITPTCVCAFVLLMAMIILHFDRVPVQTNRKYWKRTLDKYSKNEYEGVPS</sequence>
<dbReference type="RefSeq" id="XP_022456920.1">
    <property type="nucleotide sequence ID" value="XM_022605453.1"/>
</dbReference>
<dbReference type="InterPro" id="IPR057530">
    <property type="entry name" value="TIM-barrel_MTC6"/>
</dbReference>
<dbReference type="STRING" id="1382522.W6MT02"/>
<evidence type="ECO:0000256" key="3">
    <source>
        <dbReference type="ARBA" id="ARBA00022729"/>
    </source>
</evidence>
<evidence type="ECO:0000256" key="9">
    <source>
        <dbReference type="ARBA" id="ARBA00039865"/>
    </source>
</evidence>
<feature type="transmembrane region" description="Helical" evidence="10">
    <location>
        <begin position="519"/>
        <end position="539"/>
    </location>
</feature>
<dbReference type="HOGENOM" id="CLU_033723_0_0_1"/>
<evidence type="ECO:0000256" key="10">
    <source>
        <dbReference type="SAM" id="Phobius"/>
    </source>
</evidence>
<keyword evidence="4 10" id="KW-1133">Transmembrane helix</keyword>
<keyword evidence="13" id="KW-1185">Reference proteome</keyword>
<dbReference type="AlphaFoldDB" id="W6MT02"/>
<keyword evidence="6" id="KW-0325">Glycoprotein</keyword>
<evidence type="ECO:0000256" key="7">
    <source>
        <dbReference type="ARBA" id="ARBA00037703"/>
    </source>
</evidence>
<feature type="domain" description="MTC6 partial TIM-barrel" evidence="11">
    <location>
        <begin position="50"/>
        <end position="358"/>
    </location>
</feature>
<evidence type="ECO:0000256" key="2">
    <source>
        <dbReference type="ARBA" id="ARBA00022692"/>
    </source>
</evidence>
<comment type="function">
    <text evidence="7">May be involved in telomere capping.</text>
</comment>
<evidence type="ECO:0000256" key="4">
    <source>
        <dbReference type="ARBA" id="ARBA00022989"/>
    </source>
</evidence>
<evidence type="ECO:0000256" key="8">
    <source>
        <dbReference type="ARBA" id="ARBA00038159"/>
    </source>
</evidence>